<dbReference type="AlphaFoldDB" id="A0A7S3UH22"/>
<accession>A0A7S3UH22</accession>
<evidence type="ECO:0000256" key="7">
    <source>
        <dbReference type="ARBA" id="ARBA00051664"/>
    </source>
</evidence>
<dbReference type="InterPro" id="IPR013780">
    <property type="entry name" value="Glyco_hydro_b"/>
</dbReference>
<dbReference type="Gene3D" id="2.60.40.1180">
    <property type="entry name" value="Golgi alpha-mannosidase II"/>
    <property type="match status" value="1"/>
</dbReference>
<keyword evidence="4" id="KW-0934">Plastid</keyword>
<evidence type="ECO:0000256" key="1">
    <source>
        <dbReference type="ARBA" id="ARBA00004229"/>
    </source>
</evidence>
<dbReference type="InterPro" id="IPR004193">
    <property type="entry name" value="Glyco_hydro_13_N"/>
</dbReference>
<reference evidence="10" key="1">
    <citation type="submission" date="2021-01" db="EMBL/GenBank/DDBJ databases">
        <authorList>
            <person name="Corre E."/>
            <person name="Pelletier E."/>
            <person name="Niang G."/>
            <person name="Scheremetjew M."/>
            <person name="Finn R."/>
            <person name="Kale V."/>
            <person name="Holt S."/>
            <person name="Cochrane G."/>
            <person name="Meng A."/>
            <person name="Brown T."/>
            <person name="Cohen L."/>
        </authorList>
    </citation>
    <scope>NUCLEOTIDE SEQUENCE</scope>
    <source>
        <strain evidence="10">CCMP1897</strain>
    </source>
</reference>
<sequence>MKKCSACLNDSVALHPAESERKVARKGVQPPRLGIGKTTSVHAKMGTKRTHFRQSFEAYTARRTVEWRAKSSLRTGSETNTNPVRVLEGTPVPLGPSLAKGTGTPGINFALVAPNASQVKLCIFEENKEGSDEYEMNQTDGVWHLCMEGLALSGVQYGYRVSGEGGWDTGLRWDKDKILFDPYAPLLSGRAKFGVRDDVEEFVEGRGSRFLGTYDFTAPAFDWGENYKRPNRAWKDLVIYETNVRGFTASPTSGIPEDRRGTYLGVVDKIPHLVEMGITAVELLPVFEYDEMEFKRRPNPRDHMVNTWGYSHISFFAPMSRYASTSTPAVNVSDEFKTMVKQLHLNGIEVILDVVYNHTAEGGDDDPYVLSMRGIDNKMYYMVDLNSYVQLLNFSGCGNTVNANNPVVAQLIIDSLRHWVEEYHVDGFRFDLATALCRGEQGEPLTVPPLIRAISKDPILSKVKLIAEPWDCGGYYLVGGFPNWDIWAEWNGIYRDDVRRFLKGDRGFKAAFATRIAGSADLYNVNQRKPYHSINFVIAHDGFTLWDLVSYNEKHNESNGEDGRDGSNDNFSWNCGVEGETEDAAVLDLRQKQVRNYTVALLMSNGTPMLLMGDEYLQTRYGNNNYYGHDGPLTHFDWDMLEQERQGYFRFVSLMIKFRRDHPLIGRSEFLTDEDITWHEDRWDDEDSTFLAFTLHDNGHGGGDLYCAFNVHDFAIDIPIPPAPVGTSWHRIVDTSLPSPRDFCVEGRPGIERLYTVAPHSCLLLRAQLA</sequence>
<comment type="catalytic activity">
    <reaction evidence="7">
        <text>Hydrolysis of (1-&gt;6)-alpha-D-glucosidic branch linkages in glycogen, amylopectin and their beta-limit dextrins.</text>
        <dbReference type="EC" id="3.2.1.68"/>
    </reaction>
</comment>
<comment type="similarity">
    <text evidence="2">Belongs to the glycosyl hydrolase 13 family.</text>
</comment>
<dbReference type="SUPFAM" id="SSF81296">
    <property type="entry name" value="E set domains"/>
    <property type="match status" value="1"/>
</dbReference>
<protein>
    <recommendedName>
        <fullName evidence="8">isoamylase</fullName>
        <ecNumber evidence="8">3.2.1.68</ecNumber>
    </recommendedName>
</protein>
<evidence type="ECO:0000259" key="9">
    <source>
        <dbReference type="SMART" id="SM00642"/>
    </source>
</evidence>
<dbReference type="GO" id="GO:0005975">
    <property type="term" value="P:carbohydrate metabolic process"/>
    <property type="evidence" value="ECO:0007669"/>
    <property type="project" value="InterPro"/>
</dbReference>
<dbReference type="EC" id="3.2.1.68" evidence="8"/>
<evidence type="ECO:0000256" key="4">
    <source>
        <dbReference type="ARBA" id="ARBA00022640"/>
    </source>
</evidence>
<evidence type="ECO:0000256" key="5">
    <source>
        <dbReference type="ARBA" id="ARBA00022801"/>
    </source>
</evidence>
<gene>
    <name evidence="10" type="ORF">PSAL00342_LOCUS6354</name>
</gene>
<dbReference type="InterPro" id="IPR006047">
    <property type="entry name" value="GH13_cat_dom"/>
</dbReference>
<dbReference type="SMART" id="SM00642">
    <property type="entry name" value="Aamy"/>
    <property type="match status" value="1"/>
</dbReference>
<dbReference type="InterPro" id="IPR044505">
    <property type="entry name" value="GlgX_Isoamylase_N_E_set"/>
</dbReference>
<keyword evidence="5" id="KW-0378">Hydrolase</keyword>
<feature type="domain" description="Glycosyl hydrolase family 13 catalytic" evidence="9">
    <location>
        <begin position="241"/>
        <end position="659"/>
    </location>
</feature>
<dbReference type="CDD" id="cd11326">
    <property type="entry name" value="AmyAc_Glg_debranch"/>
    <property type="match status" value="1"/>
</dbReference>
<dbReference type="EMBL" id="HBIS01007004">
    <property type="protein sequence ID" value="CAE0612455.1"/>
    <property type="molecule type" value="Transcribed_RNA"/>
</dbReference>
<name>A0A7S3UH22_9CHLO</name>
<dbReference type="InterPro" id="IPR013783">
    <property type="entry name" value="Ig-like_fold"/>
</dbReference>
<dbReference type="Pfam" id="PF00128">
    <property type="entry name" value="Alpha-amylase"/>
    <property type="match status" value="1"/>
</dbReference>
<evidence type="ECO:0000256" key="8">
    <source>
        <dbReference type="ARBA" id="ARBA00066531"/>
    </source>
</evidence>
<dbReference type="Gene3D" id="3.20.20.80">
    <property type="entry name" value="Glycosidases"/>
    <property type="match status" value="1"/>
</dbReference>
<dbReference type="Pfam" id="PF21156">
    <property type="entry name" value="ISOA1-3_C"/>
    <property type="match status" value="1"/>
</dbReference>
<dbReference type="Gene3D" id="2.60.40.10">
    <property type="entry name" value="Immunoglobulins"/>
    <property type="match status" value="1"/>
</dbReference>
<dbReference type="SUPFAM" id="SSF51011">
    <property type="entry name" value="Glycosyl hydrolase domain"/>
    <property type="match status" value="1"/>
</dbReference>
<evidence type="ECO:0000313" key="10">
    <source>
        <dbReference type="EMBL" id="CAE0612455.1"/>
    </source>
</evidence>
<keyword evidence="6" id="KW-0809">Transit peptide</keyword>
<dbReference type="InterPro" id="IPR017853">
    <property type="entry name" value="GH"/>
</dbReference>
<dbReference type="Pfam" id="PF02922">
    <property type="entry name" value="CBM_48"/>
    <property type="match status" value="1"/>
</dbReference>
<organism evidence="10">
    <name type="scientific">Picocystis salinarum</name>
    <dbReference type="NCBI Taxonomy" id="88271"/>
    <lineage>
        <taxon>Eukaryota</taxon>
        <taxon>Viridiplantae</taxon>
        <taxon>Chlorophyta</taxon>
        <taxon>Picocystophyceae</taxon>
        <taxon>Picocystales</taxon>
        <taxon>Picocystaceae</taxon>
        <taxon>Picocystis</taxon>
    </lineage>
</organism>
<dbReference type="CDD" id="cd02856">
    <property type="entry name" value="E_set_GDE_Isoamylase_N"/>
    <property type="match status" value="1"/>
</dbReference>
<evidence type="ECO:0000256" key="3">
    <source>
        <dbReference type="ARBA" id="ARBA00022528"/>
    </source>
</evidence>
<dbReference type="InterPro" id="IPR048650">
    <property type="entry name" value="ISOA1-3-like_C"/>
</dbReference>
<evidence type="ECO:0000256" key="6">
    <source>
        <dbReference type="ARBA" id="ARBA00022946"/>
    </source>
</evidence>
<proteinExistence type="inferred from homology"/>
<comment type="subcellular location">
    <subcellularLocation>
        <location evidence="1">Plastid</location>
        <location evidence="1">Chloroplast</location>
    </subcellularLocation>
</comment>
<keyword evidence="3" id="KW-0150">Chloroplast</keyword>
<dbReference type="GO" id="GO:0009507">
    <property type="term" value="C:chloroplast"/>
    <property type="evidence" value="ECO:0007669"/>
    <property type="project" value="UniProtKB-SubCell"/>
</dbReference>
<dbReference type="InterPro" id="IPR014756">
    <property type="entry name" value="Ig_E-set"/>
</dbReference>
<dbReference type="FunFam" id="3.20.20.80:FF:000054">
    <property type="entry name" value="Glycogen debranching enzyme"/>
    <property type="match status" value="1"/>
</dbReference>
<evidence type="ECO:0000256" key="2">
    <source>
        <dbReference type="ARBA" id="ARBA00008061"/>
    </source>
</evidence>
<dbReference type="SUPFAM" id="SSF51445">
    <property type="entry name" value="(Trans)glycosidases"/>
    <property type="match status" value="1"/>
</dbReference>
<dbReference type="GO" id="GO:0019156">
    <property type="term" value="F:isoamylase activity"/>
    <property type="evidence" value="ECO:0007669"/>
    <property type="project" value="UniProtKB-EC"/>
</dbReference>
<dbReference type="PANTHER" id="PTHR43002">
    <property type="entry name" value="GLYCOGEN DEBRANCHING ENZYME"/>
    <property type="match status" value="1"/>
</dbReference>